<dbReference type="GO" id="GO:0004386">
    <property type="term" value="F:helicase activity"/>
    <property type="evidence" value="ECO:0007669"/>
    <property type="project" value="UniProtKB-KW"/>
</dbReference>
<evidence type="ECO:0000259" key="1">
    <source>
        <dbReference type="Pfam" id="PF07717"/>
    </source>
</evidence>
<keyword evidence="3" id="KW-1185">Reference proteome</keyword>
<keyword evidence="2" id="KW-0347">Helicase</keyword>
<sequence length="172" mass="18941">MELPKSLCSPNVNVNLIQAALTAGMFPKIISIDPPSGQMQTINNNRPVAFHPSSVNFRRPAREFNLLHGPITHQLGRQSKKLYTSETGPANDFALILLCGDCEFKVASELVIVDRKLKYQVPGKTILALKALRSRLASNMAFRLRSRPPDSKSEDDIWAALALQLFTGPTAS</sequence>
<dbReference type="InterPro" id="IPR011709">
    <property type="entry name" value="DEAD-box_helicase_OB_fold"/>
</dbReference>
<protein>
    <submittedName>
        <fullName evidence="2">ATP-dependent DEAH-box RNA helicase</fullName>
    </submittedName>
</protein>
<name>A0A5N5QKN2_9AGAM</name>
<keyword evidence="2" id="KW-0547">Nucleotide-binding</keyword>
<dbReference type="Proteomes" id="UP000383932">
    <property type="component" value="Unassembled WGS sequence"/>
</dbReference>
<keyword evidence="2" id="KW-0067">ATP-binding</keyword>
<comment type="caution">
    <text evidence="2">The sequence shown here is derived from an EMBL/GenBank/DDBJ whole genome shotgun (WGS) entry which is preliminary data.</text>
</comment>
<dbReference type="EMBL" id="SSOP01000069">
    <property type="protein sequence ID" value="KAB5592302.1"/>
    <property type="molecule type" value="Genomic_DNA"/>
</dbReference>
<feature type="domain" description="DEAD-box helicase OB fold" evidence="1">
    <location>
        <begin position="17"/>
        <end position="60"/>
    </location>
</feature>
<dbReference type="Pfam" id="PF07717">
    <property type="entry name" value="OB_NTP_bind"/>
    <property type="match status" value="1"/>
</dbReference>
<gene>
    <name evidence="2" type="ORF">CTheo_4232</name>
</gene>
<dbReference type="AlphaFoldDB" id="A0A5N5QKN2"/>
<proteinExistence type="predicted"/>
<keyword evidence="2" id="KW-0378">Hydrolase</keyword>
<evidence type="ECO:0000313" key="2">
    <source>
        <dbReference type="EMBL" id="KAB5592302.1"/>
    </source>
</evidence>
<organism evidence="2 3">
    <name type="scientific">Ceratobasidium theobromae</name>
    <dbReference type="NCBI Taxonomy" id="1582974"/>
    <lineage>
        <taxon>Eukaryota</taxon>
        <taxon>Fungi</taxon>
        <taxon>Dikarya</taxon>
        <taxon>Basidiomycota</taxon>
        <taxon>Agaricomycotina</taxon>
        <taxon>Agaricomycetes</taxon>
        <taxon>Cantharellales</taxon>
        <taxon>Ceratobasidiaceae</taxon>
        <taxon>Ceratobasidium</taxon>
    </lineage>
</organism>
<dbReference type="OrthoDB" id="5600252at2759"/>
<accession>A0A5N5QKN2</accession>
<reference evidence="2 3" key="1">
    <citation type="journal article" date="2019" name="Fungal Biol. Biotechnol.">
        <title>Draft genome sequence of fastidious pathogen Ceratobasidium theobromae, which causes vascular-streak dieback in Theobroma cacao.</title>
        <authorList>
            <person name="Ali S.S."/>
            <person name="Asman A."/>
            <person name="Shao J."/>
            <person name="Firmansyah A.P."/>
            <person name="Susilo A.W."/>
            <person name="Rosmana A."/>
            <person name="McMahon P."/>
            <person name="Junaid M."/>
            <person name="Guest D."/>
            <person name="Kheng T.Y."/>
            <person name="Meinhardt L.W."/>
            <person name="Bailey B.A."/>
        </authorList>
    </citation>
    <scope>NUCLEOTIDE SEQUENCE [LARGE SCALE GENOMIC DNA]</scope>
    <source>
        <strain evidence="2 3">CT2</strain>
    </source>
</reference>
<evidence type="ECO:0000313" key="3">
    <source>
        <dbReference type="Proteomes" id="UP000383932"/>
    </source>
</evidence>